<feature type="compositionally biased region" description="Low complexity" evidence="1">
    <location>
        <begin position="634"/>
        <end position="643"/>
    </location>
</feature>
<dbReference type="PROSITE" id="PS51205">
    <property type="entry name" value="VPS9"/>
    <property type="match status" value="1"/>
</dbReference>
<gene>
    <name evidence="4" type="ORF">IMSHALPRED_010290</name>
</gene>
<dbReference type="OrthoDB" id="300289at2759"/>
<dbReference type="AlphaFoldDB" id="A0A8H3IVP9"/>
<feature type="region of interest" description="Disordered" evidence="1">
    <location>
        <begin position="594"/>
        <end position="661"/>
    </location>
</feature>
<dbReference type="Proteomes" id="UP000664534">
    <property type="component" value="Unassembled WGS sequence"/>
</dbReference>
<dbReference type="GO" id="GO:0005829">
    <property type="term" value="C:cytosol"/>
    <property type="evidence" value="ECO:0007669"/>
    <property type="project" value="TreeGrafter"/>
</dbReference>
<evidence type="ECO:0008006" key="6">
    <source>
        <dbReference type="Google" id="ProtNLM"/>
    </source>
</evidence>
<feature type="region of interest" description="Disordered" evidence="1">
    <location>
        <begin position="675"/>
        <end position="763"/>
    </location>
</feature>
<feature type="domain" description="VPS9" evidence="3">
    <location>
        <begin position="414"/>
        <end position="572"/>
    </location>
</feature>
<dbReference type="SUPFAM" id="SSF46934">
    <property type="entry name" value="UBA-like"/>
    <property type="match status" value="1"/>
</dbReference>
<sequence length="796" mass="88527">MSSTKPSVDTIEFPSSKKDTGSRYGPEIGSSSKEAEQLQISSLQAVTPSKVDSSQQRSLTLTDLDSGDQSSCRVEQDAAQMEGIRRTTESEHRTDSMSVSPKQALSRADTAGRQEAEANEFPKGSSCEALKEDFYLDPTPKTPRQESSPSRNPAITAETQDDGSTSEIQSIMDQFDEGNEGIADDETNQTTLGNETSHLGTPLEHPPRRSSLEPLRPSGQHLARDPASDPENRVQEDPTLEDEIRSHPLRTSSRPQSAWLQDTNTPSSPNSSMSLPKLPPPEPDPEPDLPFDFHRFLEQLRHRTADPVAKFLRSFLIEFGKKQWMIHEQVKIINDFLTFITNKMAQCEVWRGVSDAEFDNAREGMEKLVMNRLYSQTFSPAIPAPNPVQVAKGKNKAVERALGPGRKGQHQEDIERDEILAQKVRIYGWVQEKHLDIPPIADSGKRFLILAQQGETSLSILQLWYKPDVATELLKIKTYRAPRDKVICVLNCCKVIFGLLRNSKASDTSADSFVPLLIYVVLHANPEHLVSNVQYILRFRNQDKLGGEAGYYLSSLMGAIQFIENLDRTSLTISDEDFEKNVEAAVSVIAERHKEVVIPPSPPPRHPTHSQISEKSGLSQPEVVPRNSLEVEYSTPRRPTSSRDSQRSLAGNDGSDDHTAVSGLLRTIQRPLSSLGRMFSDDPSNPQQPGTRAQPGPAFQPNPPQRLSPAVFQPPLNSNDMIRPRQEPTAVEKSSHSRERKLNAEDAAARQASAESAEAQRIQRAEHHDVVETLAGMFPDLDKDIINDVVRVKQGR</sequence>
<dbReference type="GO" id="GO:0031267">
    <property type="term" value="F:small GTPase binding"/>
    <property type="evidence" value="ECO:0007669"/>
    <property type="project" value="TreeGrafter"/>
</dbReference>
<dbReference type="PANTHER" id="PTHR23101">
    <property type="entry name" value="RAB GDP/GTP EXCHANGE FACTOR"/>
    <property type="match status" value="1"/>
</dbReference>
<evidence type="ECO:0000259" key="2">
    <source>
        <dbReference type="PROSITE" id="PS51140"/>
    </source>
</evidence>
<proteinExistence type="predicted"/>
<dbReference type="GO" id="GO:0016192">
    <property type="term" value="P:vesicle-mediated transport"/>
    <property type="evidence" value="ECO:0007669"/>
    <property type="project" value="InterPro"/>
</dbReference>
<dbReference type="PANTHER" id="PTHR23101:SF25">
    <property type="entry name" value="GTPASE-ACTIVATING PROTEIN AND VPS9 DOMAIN-CONTAINING PROTEIN 1"/>
    <property type="match status" value="1"/>
</dbReference>
<feature type="region of interest" description="Disordered" evidence="1">
    <location>
        <begin position="1"/>
        <end position="288"/>
    </location>
</feature>
<feature type="compositionally biased region" description="Polar residues" evidence="1">
    <location>
        <begin position="682"/>
        <end position="691"/>
    </location>
</feature>
<dbReference type="InterPro" id="IPR009060">
    <property type="entry name" value="UBA-like_sf"/>
</dbReference>
<dbReference type="Gene3D" id="1.20.1050.80">
    <property type="entry name" value="VPS9 domain"/>
    <property type="match status" value="1"/>
</dbReference>
<feature type="compositionally biased region" description="Acidic residues" evidence="1">
    <location>
        <begin position="174"/>
        <end position="187"/>
    </location>
</feature>
<dbReference type="Gene3D" id="1.10.246.120">
    <property type="match status" value="1"/>
</dbReference>
<evidence type="ECO:0000259" key="3">
    <source>
        <dbReference type="PROSITE" id="PS51205"/>
    </source>
</evidence>
<dbReference type="InterPro" id="IPR045046">
    <property type="entry name" value="Vps9-like"/>
</dbReference>
<feature type="compositionally biased region" description="Polar residues" evidence="1">
    <location>
        <begin position="38"/>
        <end position="73"/>
    </location>
</feature>
<comment type="caution">
    <text evidence="4">The sequence shown here is derived from an EMBL/GenBank/DDBJ whole genome shotgun (WGS) entry which is preliminary data.</text>
</comment>
<reference evidence="4" key="1">
    <citation type="submission" date="2021-03" db="EMBL/GenBank/DDBJ databases">
        <authorList>
            <person name="Tagirdzhanova G."/>
        </authorList>
    </citation>
    <scope>NUCLEOTIDE SEQUENCE</scope>
</reference>
<dbReference type="EMBL" id="CAJPDT010000085">
    <property type="protein sequence ID" value="CAF9935620.1"/>
    <property type="molecule type" value="Genomic_DNA"/>
</dbReference>
<dbReference type="InterPro" id="IPR003123">
    <property type="entry name" value="VPS9"/>
</dbReference>
<dbReference type="PROSITE" id="PS51140">
    <property type="entry name" value="CUE"/>
    <property type="match status" value="1"/>
</dbReference>
<dbReference type="InterPro" id="IPR003892">
    <property type="entry name" value="CUE"/>
</dbReference>
<dbReference type="InterPro" id="IPR041545">
    <property type="entry name" value="DUF5601"/>
</dbReference>
<feature type="compositionally biased region" description="Low complexity" evidence="1">
    <location>
        <begin position="266"/>
        <end position="276"/>
    </location>
</feature>
<dbReference type="SUPFAM" id="SSF109993">
    <property type="entry name" value="VPS9 domain"/>
    <property type="match status" value="1"/>
</dbReference>
<dbReference type="Gene3D" id="1.10.8.10">
    <property type="entry name" value="DNA helicase RuvA subunit, C-terminal domain"/>
    <property type="match status" value="1"/>
</dbReference>
<feature type="compositionally biased region" description="Basic and acidic residues" evidence="1">
    <location>
        <begin position="733"/>
        <end position="748"/>
    </location>
</feature>
<accession>A0A8H3IVP9</accession>
<dbReference type="GO" id="GO:0030139">
    <property type="term" value="C:endocytic vesicle"/>
    <property type="evidence" value="ECO:0007669"/>
    <property type="project" value="TreeGrafter"/>
</dbReference>
<dbReference type="GO" id="GO:0005085">
    <property type="term" value="F:guanyl-nucleotide exchange factor activity"/>
    <property type="evidence" value="ECO:0007669"/>
    <property type="project" value="InterPro"/>
</dbReference>
<dbReference type="GO" id="GO:0043130">
    <property type="term" value="F:ubiquitin binding"/>
    <property type="evidence" value="ECO:0007669"/>
    <property type="project" value="InterPro"/>
</dbReference>
<feature type="domain" description="CUE" evidence="2">
    <location>
        <begin position="766"/>
        <end position="796"/>
    </location>
</feature>
<dbReference type="Pfam" id="PF02204">
    <property type="entry name" value="VPS9"/>
    <property type="match status" value="1"/>
</dbReference>
<feature type="compositionally biased region" description="Polar residues" evidence="1">
    <location>
        <begin position="188"/>
        <end position="199"/>
    </location>
</feature>
<feature type="compositionally biased region" description="Basic and acidic residues" evidence="1">
    <location>
        <begin position="83"/>
        <end position="95"/>
    </location>
</feature>
<feature type="compositionally biased region" description="Polar residues" evidence="1">
    <location>
        <begin position="162"/>
        <end position="172"/>
    </location>
</feature>
<evidence type="ECO:0000313" key="5">
    <source>
        <dbReference type="Proteomes" id="UP000664534"/>
    </source>
</evidence>
<name>A0A8H3IVP9_9LECA</name>
<dbReference type="Pfam" id="PF18151">
    <property type="entry name" value="DUF5601"/>
    <property type="match status" value="1"/>
</dbReference>
<keyword evidence="5" id="KW-1185">Reference proteome</keyword>
<feature type="compositionally biased region" description="Polar residues" evidence="1">
    <location>
        <begin position="249"/>
        <end position="265"/>
    </location>
</feature>
<dbReference type="SMART" id="SM00167">
    <property type="entry name" value="VPS9"/>
    <property type="match status" value="1"/>
</dbReference>
<protein>
    <recommendedName>
        <fullName evidence="6">Guanine nucleotide exchange factor Vps9</fullName>
    </recommendedName>
</protein>
<evidence type="ECO:0000256" key="1">
    <source>
        <dbReference type="SAM" id="MobiDB-lite"/>
    </source>
</evidence>
<evidence type="ECO:0000313" key="4">
    <source>
        <dbReference type="EMBL" id="CAF9935620.1"/>
    </source>
</evidence>
<organism evidence="4 5">
    <name type="scientific">Imshaugia aleurites</name>
    <dbReference type="NCBI Taxonomy" id="172621"/>
    <lineage>
        <taxon>Eukaryota</taxon>
        <taxon>Fungi</taxon>
        <taxon>Dikarya</taxon>
        <taxon>Ascomycota</taxon>
        <taxon>Pezizomycotina</taxon>
        <taxon>Lecanoromycetes</taxon>
        <taxon>OSLEUM clade</taxon>
        <taxon>Lecanoromycetidae</taxon>
        <taxon>Lecanorales</taxon>
        <taxon>Lecanorineae</taxon>
        <taxon>Parmeliaceae</taxon>
        <taxon>Imshaugia</taxon>
    </lineage>
</organism>
<feature type="compositionally biased region" description="Basic and acidic residues" evidence="1">
    <location>
        <begin position="222"/>
        <end position="246"/>
    </location>
</feature>
<dbReference type="InterPro" id="IPR037191">
    <property type="entry name" value="VPS9_dom_sf"/>
</dbReference>
<feature type="compositionally biased region" description="Low complexity" evidence="1">
    <location>
        <begin position="749"/>
        <end position="760"/>
    </location>
</feature>